<comment type="caution">
    <text evidence="7">The sequence shown here is derived from an EMBL/GenBank/DDBJ whole genome shotgun (WGS) entry which is preliminary data.</text>
</comment>
<dbReference type="GO" id="GO:0030976">
    <property type="term" value="F:thiamine pyrophosphate binding"/>
    <property type="evidence" value="ECO:0007669"/>
    <property type="project" value="InterPro"/>
</dbReference>
<dbReference type="GO" id="GO:0050660">
    <property type="term" value="F:flavin adenine dinucleotide binding"/>
    <property type="evidence" value="ECO:0007669"/>
    <property type="project" value="TreeGrafter"/>
</dbReference>
<dbReference type="GO" id="GO:0009099">
    <property type="term" value="P:L-valine biosynthetic process"/>
    <property type="evidence" value="ECO:0007669"/>
    <property type="project" value="TreeGrafter"/>
</dbReference>
<dbReference type="Pfam" id="PF02775">
    <property type="entry name" value="TPP_enzyme_C"/>
    <property type="match status" value="1"/>
</dbReference>
<dbReference type="InterPro" id="IPR029035">
    <property type="entry name" value="DHS-like_NAD/FAD-binding_dom"/>
</dbReference>
<dbReference type="Pfam" id="PF00205">
    <property type="entry name" value="TPP_enzyme_M"/>
    <property type="match status" value="1"/>
</dbReference>
<gene>
    <name evidence="7" type="ORF">RSO01_67670</name>
</gene>
<dbReference type="CDD" id="cd07035">
    <property type="entry name" value="TPP_PYR_POX_like"/>
    <property type="match status" value="1"/>
</dbReference>
<dbReference type="AlphaFoldDB" id="A0A512NKY2"/>
<dbReference type="InterPro" id="IPR045229">
    <property type="entry name" value="TPP_enz"/>
</dbReference>
<dbReference type="SUPFAM" id="SSF52467">
    <property type="entry name" value="DHS-like NAD/FAD-binding domain"/>
    <property type="match status" value="1"/>
</dbReference>
<evidence type="ECO:0000256" key="2">
    <source>
        <dbReference type="ARBA" id="ARBA00023052"/>
    </source>
</evidence>
<dbReference type="PANTHER" id="PTHR18968:SF13">
    <property type="entry name" value="ACETOLACTATE SYNTHASE CATALYTIC SUBUNIT, MITOCHONDRIAL"/>
    <property type="match status" value="1"/>
</dbReference>
<dbReference type="InterPro" id="IPR012000">
    <property type="entry name" value="Thiamin_PyroP_enz_cen_dom"/>
</dbReference>
<accession>A0A512NKY2</accession>
<dbReference type="GO" id="GO:0009097">
    <property type="term" value="P:isoleucine biosynthetic process"/>
    <property type="evidence" value="ECO:0007669"/>
    <property type="project" value="TreeGrafter"/>
</dbReference>
<feature type="domain" description="Thiamine pyrophosphate enzyme central" evidence="4">
    <location>
        <begin position="193"/>
        <end position="326"/>
    </location>
</feature>
<dbReference type="GO" id="GO:0003984">
    <property type="term" value="F:acetolactate synthase activity"/>
    <property type="evidence" value="ECO:0007669"/>
    <property type="project" value="TreeGrafter"/>
</dbReference>
<dbReference type="SUPFAM" id="SSF52518">
    <property type="entry name" value="Thiamin diphosphate-binding fold (THDP-binding)"/>
    <property type="match status" value="2"/>
</dbReference>
<dbReference type="Gene3D" id="3.40.50.970">
    <property type="match status" value="2"/>
</dbReference>
<evidence type="ECO:0000259" key="5">
    <source>
        <dbReference type="Pfam" id="PF02775"/>
    </source>
</evidence>
<keyword evidence="8" id="KW-1185">Reference proteome</keyword>
<dbReference type="GO" id="GO:0000287">
    <property type="term" value="F:magnesium ion binding"/>
    <property type="evidence" value="ECO:0007669"/>
    <property type="project" value="InterPro"/>
</dbReference>
<evidence type="ECO:0000313" key="8">
    <source>
        <dbReference type="Proteomes" id="UP000321058"/>
    </source>
</evidence>
<feature type="domain" description="Thiamine pyrophosphate enzyme N-terminal TPP-binding" evidence="6">
    <location>
        <begin position="6"/>
        <end position="107"/>
    </location>
</feature>
<sequence length="554" mass="59329">MSKLQVTDMLARAFAAEGVDTLFTLMGDANMYWSVAMSKLPGMKVVHARHEHCAVAMADGYARATGKVGVASTTCGPGFTQIMTALTISARSNTPLVVFAGDAPLTASWYIQQIDMAPLALACGAAFVGVKHIDRVLDNVREAFQIAQAERKPVVLSVPMDLQKQAWPHLTDYTPSSELVPMAQRPIPDPAMVDRVVDMIAEAEKPIIVAGRGVIRSGARQAIEALAEQSGALMATSLLGKGLFDGNPYALDIAGSFASDFSRERFAEADLVIGIGAGLGHYTTEGGYLYPGARTVQIDTNPRGLWQGLRTADLHVRADAKAAAEAIVARMKARGVSRTGFRNGDMAQQIAKDSPDSKEFQVQPNTVDPRKAILELDQAIPKDWDVVVGGGHYFSIAMTHMKGRPADKYHVVNEFGAIGSGLPAAIGIAAARGDGKVMLIEGDGSLLMHIQELETIRRQGIRMLISVMNDGGYGAEFHKFRANGIDPGEAIHGRGDLAGVATGFGLRGAAVTEMGRFAPLFREHQAANIGSVWDIHTDDLIPSRAYRRVHYGEA</sequence>
<keyword evidence="2 3" id="KW-0786">Thiamine pyrophosphate</keyword>
<evidence type="ECO:0000256" key="1">
    <source>
        <dbReference type="ARBA" id="ARBA00007812"/>
    </source>
</evidence>
<evidence type="ECO:0000259" key="4">
    <source>
        <dbReference type="Pfam" id="PF00205"/>
    </source>
</evidence>
<dbReference type="Proteomes" id="UP000321058">
    <property type="component" value="Unassembled WGS sequence"/>
</dbReference>
<name>A0A512NKY2_9HYPH</name>
<dbReference type="Gene3D" id="3.40.50.1220">
    <property type="entry name" value="TPP-binding domain"/>
    <property type="match status" value="1"/>
</dbReference>
<dbReference type="InterPro" id="IPR011766">
    <property type="entry name" value="TPP_enzyme_TPP-bd"/>
</dbReference>
<evidence type="ECO:0000256" key="3">
    <source>
        <dbReference type="RuleBase" id="RU362132"/>
    </source>
</evidence>
<feature type="domain" description="Thiamine pyrophosphate enzyme TPP-binding" evidence="5">
    <location>
        <begin position="391"/>
        <end position="524"/>
    </location>
</feature>
<reference evidence="7 8" key="1">
    <citation type="submission" date="2019-07" db="EMBL/GenBank/DDBJ databases">
        <title>Whole genome shotgun sequence of Reyranella soli NBRC 108950.</title>
        <authorList>
            <person name="Hosoyama A."/>
            <person name="Uohara A."/>
            <person name="Ohji S."/>
            <person name="Ichikawa N."/>
        </authorList>
    </citation>
    <scope>NUCLEOTIDE SEQUENCE [LARGE SCALE GENOMIC DNA]</scope>
    <source>
        <strain evidence="7 8">NBRC 108950</strain>
    </source>
</reference>
<dbReference type="EMBL" id="BKAJ01000134">
    <property type="protein sequence ID" value="GEP59601.1"/>
    <property type="molecule type" value="Genomic_DNA"/>
</dbReference>
<organism evidence="7 8">
    <name type="scientific">Reyranella soli</name>
    <dbReference type="NCBI Taxonomy" id="1230389"/>
    <lineage>
        <taxon>Bacteria</taxon>
        <taxon>Pseudomonadati</taxon>
        <taxon>Pseudomonadota</taxon>
        <taxon>Alphaproteobacteria</taxon>
        <taxon>Hyphomicrobiales</taxon>
        <taxon>Reyranellaceae</taxon>
        <taxon>Reyranella</taxon>
    </lineage>
</organism>
<dbReference type="RefSeq" id="WP_147154976.1">
    <property type="nucleotide sequence ID" value="NZ_BKAJ01000134.1"/>
</dbReference>
<dbReference type="PANTHER" id="PTHR18968">
    <property type="entry name" value="THIAMINE PYROPHOSPHATE ENZYMES"/>
    <property type="match status" value="1"/>
</dbReference>
<dbReference type="CDD" id="cd00568">
    <property type="entry name" value="TPP_enzymes"/>
    <property type="match status" value="1"/>
</dbReference>
<evidence type="ECO:0000259" key="6">
    <source>
        <dbReference type="Pfam" id="PF02776"/>
    </source>
</evidence>
<comment type="similarity">
    <text evidence="1 3">Belongs to the TPP enzyme family.</text>
</comment>
<proteinExistence type="inferred from homology"/>
<evidence type="ECO:0000313" key="7">
    <source>
        <dbReference type="EMBL" id="GEP59601.1"/>
    </source>
</evidence>
<dbReference type="Pfam" id="PF02776">
    <property type="entry name" value="TPP_enzyme_N"/>
    <property type="match status" value="1"/>
</dbReference>
<protein>
    <submittedName>
        <fullName evidence="7">Acetolactate synthase</fullName>
    </submittedName>
</protein>
<dbReference type="GO" id="GO:0005948">
    <property type="term" value="C:acetolactate synthase complex"/>
    <property type="evidence" value="ECO:0007669"/>
    <property type="project" value="TreeGrafter"/>
</dbReference>
<dbReference type="InterPro" id="IPR012001">
    <property type="entry name" value="Thiamin_PyroP_enz_TPP-bd_dom"/>
</dbReference>
<dbReference type="OrthoDB" id="7534569at2"/>
<dbReference type="InterPro" id="IPR029061">
    <property type="entry name" value="THDP-binding"/>
</dbReference>